<dbReference type="Pfam" id="PF10544">
    <property type="entry name" value="T5orf172"/>
    <property type="match status" value="1"/>
</dbReference>
<evidence type="ECO:0000313" key="4">
    <source>
        <dbReference type="EMBL" id="KFB68846.1"/>
    </source>
</evidence>
<evidence type="ECO:0000256" key="2">
    <source>
        <dbReference type="SAM" id="Phobius"/>
    </source>
</evidence>
<evidence type="ECO:0000256" key="1">
    <source>
        <dbReference type="SAM" id="MobiDB-lite"/>
    </source>
</evidence>
<proteinExistence type="predicted"/>
<feature type="domain" description="Bacteriophage T5 Orf172 DNA-binding" evidence="3">
    <location>
        <begin position="19"/>
        <end position="98"/>
    </location>
</feature>
<evidence type="ECO:0000313" key="5">
    <source>
        <dbReference type="Proteomes" id="UP000019812"/>
    </source>
</evidence>
<dbReference type="EMBL" id="JDSS02000019">
    <property type="protein sequence ID" value="KFB68846.1"/>
    <property type="molecule type" value="Genomic_DNA"/>
</dbReference>
<comment type="caution">
    <text evidence="4">The sequence shown here is derived from an EMBL/GenBank/DDBJ whole genome shotgun (WGS) entry which is preliminary data.</text>
</comment>
<reference evidence="4 5" key="1">
    <citation type="submission" date="2014-07" db="EMBL/GenBank/DDBJ databases">
        <title>Expanding our view of genomic diversity in Candidatus Accumulibacter clades.</title>
        <authorList>
            <person name="Skennerton C.T."/>
            <person name="Barr J.J."/>
            <person name="Slater F.R."/>
            <person name="Bond P.L."/>
            <person name="Tyson G.W."/>
        </authorList>
    </citation>
    <scope>NUCLEOTIDE SEQUENCE [LARGE SCALE GENOMIC DNA]</scope>
    <source>
        <strain evidence="5">SK-01</strain>
    </source>
</reference>
<organism evidence="4 5">
    <name type="scientific">Candidatus Accumulibacter vicinus</name>
    <dbReference type="NCBI Taxonomy" id="2954382"/>
    <lineage>
        <taxon>Bacteria</taxon>
        <taxon>Pseudomonadati</taxon>
        <taxon>Pseudomonadota</taxon>
        <taxon>Betaproteobacteria</taxon>
        <taxon>Candidatus Accumulibacter</taxon>
    </lineage>
</organism>
<feature type="transmembrane region" description="Helical" evidence="2">
    <location>
        <begin position="274"/>
        <end position="293"/>
    </location>
</feature>
<dbReference type="SMART" id="SM00974">
    <property type="entry name" value="T5orf172"/>
    <property type="match status" value="1"/>
</dbReference>
<dbReference type="Proteomes" id="UP000019812">
    <property type="component" value="Unassembled WGS sequence"/>
</dbReference>
<keyword evidence="2" id="KW-0472">Membrane</keyword>
<dbReference type="STRING" id="1457154.CAPSK01_001701"/>
<dbReference type="RefSeq" id="WP_273703330.1">
    <property type="nucleotide sequence ID" value="NZ_JDSS02000019.1"/>
</dbReference>
<feature type="region of interest" description="Disordered" evidence="1">
    <location>
        <begin position="105"/>
        <end position="183"/>
    </location>
</feature>
<dbReference type="AlphaFoldDB" id="A0A084Y2A2"/>
<name>A0A084Y2A2_9PROT</name>
<gene>
    <name evidence="4" type="ORF">CAPSK01_001701</name>
</gene>
<feature type="transmembrane region" description="Helical" evidence="2">
    <location>
        <begin position="197"/>
        <end position="215"/>
    </location>
</feature>
<accession>A0A084Y2A2</accession>
<keyword evidence="2" id="KW-0812">Transmembrane</keyword>
<feature type="compositionally biased region" description="Basic and acidic residues" evidence="1">
    <location>
        <begin position="117"/>
        <end position="183"/>
    </location>
</feature>
<keyword evidence="2" id="KW-1133">Transmembrane helix</keyword>
<evidence type="ECO:0000259" key="3">
    <source>
        <dbReference type="SMART" id="SM00974"/>
    </source>
</evidence>
<protein>
    <submittedName>
        <fullName evidence="4">T5orf172 domain protein</fullName>
    </submittedName>
</protein>
<dbReference type="InterPro" id="IPR018306">
    <property type="entry name" value="Phage_T5_Orf172_DNA-bd"/>
</dbReference>
<feature type="transmembrane region" description="Helical" evidence="2">
    <location>
        <begin position="221"/>
        <end position="238"/>
    </location>
</feature>
<sequence>MSEGYEALRVGHVYMLTNRAIPGFVKIGMTTRSPEERARALSSTGVPRKWEVHFAIFVPDCKSVERQVHADLKACRDSRDREFFKIASPEGQKVIQRRAEENIAKHPGWPDPISMKNHADRQALQERKAAEEERRRAELERAAAEKRRWEAEERERRRAEQEKAAEERRRQEAAEEERQKLRAEADADTLATLDKGLVGWGTLIFAGFWLIIGAAKKSADVQILAAIVTLIIGVQIRRNEKEEAIAIRARWNLPPVRPATKIEEPNSQRNTGRVLAALFILCVLVAVIVGSGGGSTGNVAVYQAASNAPHQPAVQANPAFQQPAPAPAAIASPVTVTRPAPSGKPVNNDMRHCLSLASNDAIARCAARR</sequence>